<comment type="caution">
    <text evidence="2">The sequence shown here is derived from an EMBL/GenBank/DDBJ whole genome shotgun (WGS) entry which is preliminary data.</text>
</comment>
<evidence type="ECO:0000256" key="1">
    <source>
        <dbReference type="SAM" id="MobiDB-lite"/>
    </source>
</evidence>
<dbReference type="AlphaFoldDB" id="A0AAV5S7S9"/>
<feature type="region of interest" description="Disordered" evidence="1">
    <location>
        <begin position="146"/>
        <end position="191"/>
    </location>
</feature>
<keyword evidence="3" id="KW-1185">Reference proteome</keyword>
<organism evidence="2 3">
    <name type="scientific">Pristionchus entomophagus</name>
    <dbReference type="NCBI Taxonomy" id="358040"/>
    <lineage>
        <taxon>Eukaryota</taxon>
        <taxon>Metazoa</taxon>
        <taxon>Ecdysozoa</taxon>
        <taxon>Nematoda</taxon>
        <taxon>Chromadorea</taxon>
        <taxon>Rhabditida</taxon>
        <taxon>Rhabditina</taxon>
        <taxon>Diplogasteromorpha</taxon>
        <taxon>Diplogasteroidea</taxon>
        <taxon>Neodiplogasteridae</taxon>
        <taxon>Pristionchus</taxon>
    </lineage>
</organism>
<gene>
    <name evidence="2" type="ORF">PENTCL1PPCAC_1166</name>
</gene>
<evidence type="ECO:0000313" key="3">
    <source>
        <dbReference type="Proteomes" id="UP001432027"/>
    </source>
</evidence>
<reference evidence="2" key="1">
    <citation type="submission" date="2023-10" db="EMBL/GenBank/DDBJ databases">
        <title>Genome assembly of Pristionchus species.</title>
        <authorList>
            <person name="Yoshida K."/>
            <person name="Sommer R.J."/>
        </authorList>
    </citation>
    <scope>NUCLEOTIDE SEQUENCE</scope>
    <source>
        <strain evidence="2">RS0144</strain>
    </source>
</reference>
<proteinExistence type="predicted"/>
<name>A0AAV5S7S9_9BILA</name>
<dbReference type="EMBL" id="BTSX01000001">
    <property type="protein sequence ID" value="GMS78991.1"/>
    <property type="molecule type" value="Genomic_DNA"/>
</dbReference>
<feature type="non-terminal residue" evidence="2">
    <location>
        <position position="1"/>
    </location>
</feature>
<accession>A0AAV5S7S9</accession>
<protein>
    <submittedName>
        <fullName evidence="2">Uncharacterized protein</fullName>
    </submittedName>
</protein>
<feature type="compositionally biased region" description="Low complexity" evidence="1">
    <location>
        <begin position="98"/>
        <end position="112"/>
    </location>
</feature>
<dbReference type="Proteomes" id="UP001432027">
    <property type="component" value="Unassembled WGS sequence"/>
</dbReference>
<feature type="region of interest" description="Disordered" evidence="1">
    <location>
        <begin position="93"/>
        <end position="119"/>
    </location>
</feature>
<sequence>GTRTRSPHSFNRYSLASFIDRTCFRNGTYLRPTIPPYCSPSWCSQSSNNGTRSWELLAIPSIRLPTPMITRRTSIPPTASMYHRPRISLAHQSEMHSRSMSPYPRPPQSSSRTGMPPRATPAIRWLSIPRWARRWRKMTMRRRWTPLMERKRSASDACSSRRGRRTSWRSDSECSGTSPLLRGSSWRRKST</sequence>
<evidence type="ECO:0000313" key="2">
    <source>
        <dbReference type="EMBL" id="GMS78991.1"/>
    </source>
</evidence>